<dbReference type="EMBL" id="KC292026">
    <property type="protein sequence ID" value="AGM11442.1"/>
    <property type="molecule type" value="Genomic_DNA"/>
</dbReference>
<organism evidence="3 4">
    <name type="scientific">Halogranum tailed virus 1</name>
    <dbReference type="NCBI Taxonomy" id="1273749"/>
    <lineage>
        <taxon>Viruses</taxon>
        <taxon>Duplodnaviria</taxon>
        <taxon>Heunggongvirae</taxon>
        <taxon>Uroviricota</taxon>
        <taxon>Caudoviricetes</taxon>
        <taxon>Thumleimavirales</taxon>
        <taxon>Halomagnusviridae</taxon>
        <taxon>Hagravirus</taxon>
        <taxon>Hagravirus capitaneum</taxon>
        <taxon>Hagravirus HGTV1</taxon>
    </lineage>
</organism>
<dbReference type="GeneID" id="16193875"/>
<dbReference type="Pfam" id="PF13456">
    <property type="entry name" value="RVT_3"/>
    <property type="match status" value="1"/>
</dbReference>
<dbReference type="GO" id="GO:0004523">
    <property type="term" value="F:RNA-DNA hybrid ribonuclease activity"/>
    <property type="evidence" value="ECO:0007669"/>
    <property type="project" value="InterPro"/>
</dbReference>
<evidence type="ECO:0000313" key="3">
    <source>
        <dbReference type="EMBL" id="AGM11442.1"/>
    </source>
</evidence>
<sequence>MKLYTDASKGEGVFGLGYVINLKTGGRIEGKHYVEGDYTSMEAEWHGLMQGLEVAQEQVTAYDDTIRVVVDCQPLVDKIRDPDDMYDDKWFEYRRLALRKLFEFEEWELEWEERSTTEQNKTANRLAREALWQGRDDNGVEGGNATNGITFNDTT</sequence>
<dbReference type="InterPro" id="IPR036397">
    <property type="entry name" value="RNaseH_sf"/>
</dbReference>
<dbReference type="RefSeq" id="YP_008059320.1">
    <property type="nucleotide sequence ID" value="NC_021328.1"/>
</dbReference>
<dbReference type="Gene3D" id="3.30.420.10">
    <property type="entry name" value="Ribonuclease H-like superfamily/Ribonuclease H"/>
    <property type="match status" value="1"/>
</dbReference>
<dbReference type="Proteomes" id="UP000202786">
    <property type="component" value="Segment"/>
</dbReference>
<reference evidence="3 4" key="1">
    <citation type="submission" date="2012-12" db="EMBL/GenBank/DDBJ databases">
        <authorList>
            <person name="Sencilo A."/>
            <person name="Jacobs-Sera D."/>
            <person name="Russell D.A."/>
            <person name="Ko C."/>
            <person name="Atanasova N."/>
            <person name="Osterlund E."/>
            <person name="Oksanen H.M."/>
            <person name="Bamford D.H."/>
            <person name="Hatfull G.F."/>
            <person name="Roine E."/>
            <person name="Hendrix R.W."/>
        </authorList>
    </citation>
    <scope>NUCLEOTIDE SEQUENCE [LARGE SCALE GENOMIC DNA]</scope>
</reference>
<keyword evidence="4" id="KW-1185">Reference proteome</keyword>
<protein>
    <submittedName>
        <fullName evidence="3">RNAse HI</fullName>
    </submittedName>
</protein>
<dbReference type="SUPFAM" id="SSF53098">
    <property type="entry name" value="Ribonuclease H-like"/>
    <property type="match status" value="1"/>
</dbReference>
<gene>
    <name evidence="3" type="primary">145</name>
    <name evidence="3" type="ORF">HGTV1_145</name>
</gene>
<feature type="domain" description="RNase H type-1" evidence="2">
    <location>
        <begin position="8"/>
        <end position="130"/>
    </location>
</feature>
<dbReference type="KEGG" id="vg:16193875"/>
<proteinExistence type="predicted"/>
<feature type="compositionally biased region" description="Polar residues" evidence="1">
    <location>
        <begin position="144"/>
        <end position="155"/>
    </location>
</feature>
<feature type="region of interest" description="Disordered" evidence="1">
    <location>
        <begin position="135"/>
        <end position="155"/>
    </location>
</feature>
<evidence type="ECO:0000313" key="4">
    <source>
        <dbReference type="Proteomes" id="UP000202786"/>
    </source>
</evidence>
<accession>R4TL91</accession>
<name>R4TL91_9CAUD</name>
<evidence type="ECO:0000256" key="1">
    <source>
        <dbReference type="SAM" id="MobiDB-lite"/>
    </source>
</evidence>
<evidence type="ECO:0000259" key="2">
    <source>
        <dbReference type="Pfam" id="PF13456"/>
    </source>
</evidence>
<dbReference type="InterPro" id="IPR002156">
    <property type="entry name" value="RNaseH_domain"/>
</dbReference>
<dbReference type="GO" id="GO:0003676">
    <property type="term" value="F:nucleic acid binding"/>
    <property type="evidence" value="ECO:0007669"/>
    <property type="project" value="InterPro"/>
</dbReference>
<dbReference type="InterPro" id="IPR012337">
    <property type="entry name" value="RNaseH-like_sf"/>
</dbReference>